<dbReference type="EMBL" id="GAIX01012300">
    <property type="protein sequence ID" value="JAA80260.1"/>
    <property type="molecule type" value="Transcribed_RNA"/>
</dbReference>
<reference evidence="1" key="2">
    <citation type="submission" date="2013-05" db="EMBL/GenBank/DDBJ databases">
        <authorList>
            <person name="Carter J.-M."/>
            <person name="Baker S.C."/>
            <person name="Pink R."/>
            <person name="Carter D.R.F."/>
            <person name="Collins A."/>
            <person name="Tomlin J."/>
            <person name="Gibbs M."/>
            <person name="Breuker C.J."/>
        </authorList>
    </citation>
    <scope>NUCLEOTIDE SEQUENCE</scope>
    <source>
        <tissue evidence="1">Ovary</tissue>
    </source>
</reference>
<name>S4P1V4_9NEOP</name>
<accession>S4P1V4</accession>
<protein>
    <submittedName>
        <fullName evidence="1">Uncharacterized protein</fullName>
    </submittedName>
</protein>
<reference evidence="1" key="1">
    <citation type="journal article" date="2013" name="BMC Genomics">
        <title>Unscrambling butterfly oogenesis.</title>
        <authorList>
            <person name="Carter J.M."/>
            <person name="Baker S.C."/>
            <person name="Pink R."/>
            <person name="Carter D.R."/>
            <person name="Collins A."/>
            <person name="Tomlin J."/>
            <person name="Gibbs M."/>
            <person name="Breuker C.J."/>
        </authorList>
    </citation>
    <scope>NUCLEOTIDE SEQUENCE</scope>
    <source>
        <tissue evidence="1">Ovary</tissue>
    </source>
</reference>
<sequence>MFKSSPHLFFQVKIQLSVRYSYFAFGLDIEKKKLRSLLIPNPPFLHIGRVLLTVFSPVAWCGDEATTFITPYKM</sequence>
<dbReference type="AlphaFoldDB" id="S4P1V4"/>
<evidence type="ECO:0000313" key="1">
    <source>
        <dbReference type="EMBL" id="JAA80260.1"/>
    </source>
</evidence>
<organism evidence="1">
    <name type="scientific">Pararge aegeria</name>
    <name type="common">speckled wood butterfly</name>
    <dbReference type="NCBI Taxonomy" id="116150"/>
    <lineage>
        <taxon>Eukaryota</taxon>
        <taxon>Metazoa</taxon>
        <taxon>Ecdysozoa</taxon>
        <taxon>Arthropoda</taxon>
        <taxon>Hexapoda</taxon>
        <taxon>Insecta</taxon>
        <taxon>Pterygota</taxon>
        <taxon>Neoptera</taxon>
        <taxon>Endopterygota</taxon>
        <taxon>Lepidoptera</taxon>
        <taxon>Glossata</taxon>
        <taxon>Ditrysia</taxon>
        <taxon>Papilionoidea</taxon>
        <taxon>Nymphalidae</taxon>
        <taxon>Satyrinae</taxon>
        <taxon>Satyrini</taxon>
        <taxon>Parargina</taxon>
        <taxon>Pararge</taxon>
    </lineage>
</organism>
<proteinExistence type="predicted"/>